<sequence length="381" mass="42818">MGVFCLDESRKNGNLMLCFSANTIAVQLCNVSHDIGNICFQILDDLEKKVSILKHQGKLLNLKYTIKFKCKNGDPHAKNGRVTKEDVESSGDNKYYCSEHDKDNSTEGLKTTWFKDELTVSLISRKDKNMTIDEVIRYDERSSFKLKKKRIHDIQTNSNGLLIIADGKQNQILTCTLSGGHQKKIKLPGNPDSFAIINNENIAVTLPYEKDIVFVDISQGIIVKTIHMGLFCTAIAYFNSKFIVCVETTIKILDIDCKVQSSKPLPGFTTDGFSVGKNGNIYCTDYNKLICMDMHANILFIFTGENTRRPRGVTTDDEGYVLVAYDHSHNVHRVSPDGSSSQEIIPELPISDWSPFICFDSVTKSIIIGRKDMVIVYTRST</sequence>
<evidence type="ECO:0000313" key="1">
    <source>
        <dbReference type="EMBL" id="OPL33532.1"/>
    </source>
</evidence>
<name>A0A3L5TUB9_MYTGA</name>
<keyword evidence="2" id="KW-1185">Reference proteome</keyword>
<dbReference type="Proteomes" id="UP000266721">
    <property type="component" value="Unassembled WGS sequence"/>
</dbReference>
<reference evidence="1 2" key="1">
    <citation type="journal article" date="2016" name="PLoS ONE">
        <title>A First Insight into the Genome of the Filter-Feeder Mussel Mytilus galloprovincialis.</title>
        <authorList>
            <person name="Murgarella M."/>
            <person name="Puiu D."/>
            <person name="Novoa B."/>
            <person name="Figueras A."/>
            <person name="Posada D."/>
            <person name="Canchaya C."/>
        </authorList>
    </citation>
    <scope>NUCLEOTIDE SEQUENCE [LARGE SCALE GENOMIC DNA]</scope>
    <source>
        <tissue evidence="1">Muscle</tissue>
    </source>
</reference>
<dbReference type="Gene3D" id="2.120.10.30">
    <property type="entry name" value="TolB, C-terminal domain"/>
    <property type="match status" value="1"/>
</dbReference>
<dbReference type="EMBL" id="KV582525">
    <property type="protein sequence ID" value="OPL33532.1"/>
    <property type="molecule type" value="Genomic_DNA"/>
</dbReference>
<dbReference type="InterPro" id="IPR011042">
    <property type="entry name" value="6-blade_b-propeller_TolB-like"/>
</dbReference>
<dbReference type="AlphaFoldDB" id="A0A3L5TUB9"/>
<evidence type="ECO:0000313" key="2">
    <source>
        <dbReference type="Proteomes" id="UP000266721"/>
    </source>
</evidence>
<organism evidence="1 2">
    <name type="scientific">Mytilus galloprovincialis</name>
    <name type="common">Mediterranean mussel</name>
    <dbReference type="NCBI Taxonomy" id="29158"/>
    <lineage>
        <taxon>Eukaryota</taxon>
        <taxon>Metazoa</taxon>
        <taxon>Spiralia</taxon>
        <taxon>Lophotrochozoa</taxon>
        <taxon>Mollusca</taxon>
        <taxon>Bivalvia</taxon>
        <taxon>Autobranchia</taxon>
        <taxon>Pteriomorphia</taxon>
        <taxon>Mytilida</taxon>
        <taxon>Mytiloidea</taxon>
        <taxon>Mytilidae</taxon>
        <taxon>Mytilinae</taxon>
        <taxon>Mytilus</taxon>
    </lineage>
</organism>
<dbReference type="SMR" id="A0A3L5TUB9"/>
<protein>
    <submittedName>
        <fullName evidence="1">Uncharacterized protein</fullName>
    </submittedName>
</protein>
<proteinExistence type="predicted"/>
<gene>
    <name evidence="1" type="ORF">AM593_07189</name>
</gene>
<dbReference type="SUPFAM" id="SSF101898">
    <property type="entry name" value="NHL repeat"/>
    <property type="match status" value="1"/>
</dbReference>
<accession>A0A3L5TUB9</accession>
<comment type="caution">
    <text evidence="1">The sequence shown here is derived from an EMBL/GenBank/DDBJ whole genome shotgun (WGS) entry which is preliminary data.</text>
</comment>
<feature type="non-terminal residue" evidence="1">
    <location>
        <position position="1"/>
    </location>
</feature>